<feature type="domain" description="Suppressor of fused-like" evidence="1">
    <location>
        <begin position="29"/>
        <end position="183"/>
    </location>
</feature>
<dbReference type="AlphaFoldDB" id="A0AAE2REB0"/>
<proteinExistence type="predicted"/>
<name>A0AAE2REB0_AGRVI</name>
<dbReference type="EMBL" id="JACXXJ020000005">
    <property type="protein sequence ID" value="MBF2716788.1"/>
    <property type="molecule type" value="Genomic_DNA"/>
</dbReference>
<organism evidence="2 3">
    <name type="scientific">Agrobacterium vitis</name>
    <name type="common">Rhizobium vitis</name>
    <dbReference type="NCBI Taxonomy" id="373"/>
    <lineage>
        <taxon>Bacteria</taxon>
        <taxon>Pseudomonadati</taxon>
        <taxon>Pseudomonadota</taxon>
        <taxon>Alphaproteobacteria</taxon>
        <taxon>Hyphomicrobiales</taxon>
        <taxon>Rhizobiaceae</taxon>
        <taxon>Rhizobium/Agrobacterium group</taxon>
        <taxon>Agrobacterium</taxon>
    </lineage>
</organism>
<dbReference type="Proteomes" id="UP000655037">
    <property type="component" value="Unassembled WGS sequence"/>
</dbReference>
<evidence type="ECO:0000313" key="2">
    <source>
        <dbReference type="EMBL" id="MBF2716788.1"/>
    </source>
</evidence>
<dbReference type="Pfam" id="PF05076">
    <property type="entry name" value="SUFU"/>
    <property type="match status" value="1"/>
</dbReference>
<dbReference type="RefSeq" id="WP_194416982.1">
    <property type="nucleotide sequence ID" value="NZ_JACXXJ020000005.1"/>
</dbReference>
<sequence>MVESRSVPDHLERYLGAIDAGWSDETTPHGLKVVSFKNQPIDQITTYSTLGMSEFALALPKDRSIRQELVMSVHENSSAGDIANILLNCTDYILERKRAVLRGEVINFRRPLVQGGTVTAVYATNPTSFETGFSELSCFAPPVLFVLLIPITERESDLIRQQGWSCYEDLLEKQDPDIWDLKRSEEVFIA</sequence>
<accession>A0AAE2REB0</accession>
<comment type="caution">
    <text evidence="2">The sequence shown here is derived from an EMBL/GenBank/DDBJ whole genome shotgun (WGS) entry which is preliminary data.</text>
</comment>
<evidence type="ECO:0000259" key="1">
    <source>
        <dbReference type="Pfam" id="PF05076"/>
    </source>
</evidence>
<dbReference type="InterPro" id="IPR020941">
    <property type="entry name" value="SUFU-like_domain"/>
</dbReference>
<evidence type="ECO:0000313" key="3">
    <source>
        <dbReference type="Proteomes" id="UP000655037"/>
    </source>
</evidence>
<gene>
    <name evidence="2" type="ORF">IEI95_021480</name>
</gene>
<protein>
    <submittedName>
        <fullName evidence="2">Suppressor of fused domain protein</fullName>
    </submittedName>
</protein>
<reference evidence="2" key="1">
    <citation type="submission" date="2020-11" db="EMBL/GenBank/DDBJ databases">
        <title>Agrobacterium vitis strain K377 genome.</title>
        <authorList>
            <person name="Xi H."/>
        </authorList>
    </citation>
    <scope>NUCLEOTIDE SEQUENCE</scope>
    <source>
        <strain evidence="2">K377</strain>
    </source>
</reference>